<dbReference type="InterPro" id="IPR004360">
    <property type="entry name" value="Glyas_Fos-R_dOase_dom"/>
</dbReference>
<keyword evidence="2" id="KW-0223">Dioxygenase</keyword>
<protein>
    <submittedName>
        <fullName evidence="2">Catechol 2,3-dioxygenase-like lactoylglutathione lyase family enzyme</fullName>
    </submittedName>
</protein>
<keyword evidence="3" id="KW-1185">Reference proteome</keyword>
<name>A0A4R2F6R3_9GAMM</name>
<dbReference type="GO" id="GO:0051213">
    <property type="term" value="F:dioxygenase activity"/>
    <property type="evidence" value="ECO:0007669"/>
    <property type="project" value="UniProtKB-KW"/>
</dbReference>
<dbReference type="Proteomes" id="UP000294832">
    <property type="component" value="Unassembled WGS sequence"/>
</dbReference>
<dbReference type="OrthoDB" id="9812656at2"/>
<gene>
    <name evidence="2" type="ORF">EDC91_12159</name>
</gene>
<evidence type="ECO:0000313" key="3">
    <source>
        <dbReference type="Proteomes" id="UP000294832"/>
    </source>
</evidence>
<dbReference type="EMBL" id="SLWF01000021">
    <property type="protein sequence ID" value="TCN81912.1"/>
    <property type="molecule type" value="Genomic_DNA"/>
</dbReference>
<keyword evidence="2" id="KW-0560">Oxidoreductase</keyword>
<dbReference type="InterPro" id="IPR029068">
    <property type="entry name" value="Glyas_Bleomycin-R_OHBP_Dase"/>
</dbReference>
<dbReference type="InterPro" id="IPR037523">
    <property type="entry name" value="VOC_core"/>
</dbReference>
<dbReference type="SUPFAM" id="SSF54593">
    <property type="entry name" value="Glyoxalase/Bleomycin resistance protein/Dihydroxybiphenyl dioxygenase"/>
    <property type="match status" value="1"/>
</dbReference>
<dbReference type="RefSeq" id="WP_133039652.1">
    <property type="nucleotide sequence ID" value="NZ_SLWF01000021.1"/>
</dbReference>
<dbReference type="InterPro" id="IPR050383">
    <property type="entry name" value="GlyoxalaseI/FosfomycinResist"/>
</dbReference>
<evidence type="ECO:0000259" key="1">
    <source>
        <dbReference type="PROSITE" id="PS51819"/>
    </source>
</evidence>
<evidence type="ECO:0000313" key="2">
    <source>
        <dbReference type="EMBL" id="TCN81912.1"/>
    </source>
</evidence>
<keyword evidence="2" id="KW-0456">Lyase</keyword>
<organism evidence="2 3">
    <name type="scientific">Shewanella fodinae</name>
    <dbReference type="NCBI Taxonomy" id="552357"/>
    <lineage>
        <taxon>Bacteria</taxon>
        <taxon>Pseudomonadati</taxon>
        <taxon>Pseudomonadota</taxon>
        <taxon>Gammaproteobacteria</taxon>
        <taxon>Alteromonadales</taxon>
        <taxon>Shewanellaceae</taxon>
        <taxon>Shewanella</taxon>
    </lineage>
</organism>
<feature type="domain" description="VOC" evidence="1">
    <location>
        <begin position="6"/>
        <end position="122"/>
    </location>
</feature>
<proteinExistence type="predicted"/>
<dbReference type="PANTHER" id="PTHR21366:SF14">
    <property type="entry name" value="GLYOXALASE DOMAIN-CONTAINING PROTEIN 5"/>
    <property type="match status" value="1"/>
</dbReference>
<accession>A0A4R2F6R3</accession>
<dbReference type="PANTHER" id="PTHR21366">
    <property type="entry name" value="GLYOXALASE FAMILY PROTEIN"/>
    <property type="match status" value="1"/>
</dbReference>
<reference evidence="2 3" key="1">
    <citation type="submission" date="2019-03" db="EMBL/GenBank/DDBJ databases">
        <title>Freshwater and sediment microbial communities from various areas in North America, analyzing microbe dynamics in response to fracking.</title>
        <authorList>
            <person name="Lamendella R."/>
        </authorList>
    </citation>
    <scope>NUCLEOTIDE SEQUENCE [LARGE SCALE GENOMIC DNA]</scope>
    <source>
        <strain evidence="2 3">74A</strain>
    </source>
</reference>
<dbReference type="PROSITE" id="PS51819">
    <property type="entry name" value="VOC"/>
    <property type="match status" value="1"/>
</dbReference>
<dbReference type="Gene3D" id="3.10.180.10">
    <property type="entry name" value="2,3-Dihydroxybiphenyl 1,2-Dioxygenase, domain 1"/>
    <property type="match status" value="1"/>
</dbReference>
<dbReference type="Pfam" id="PF00903">
    <property type="entry name" value="Glyoxalase"/>
    <property type="match status" value="1"/>
</dbReference>
<dbReference type="GO" id="GO:0016829">
    <property type="term" value="F:lyase activity"/>
    <property type="evidence" value="ECO:0007669"/>
    <property type="project" value="UniProtKB-KW"/>
</dbReference>
<sequence length="128" mass="14998">MLRVMELDHLVLLCSDIEIMLDFYGRVLGAQLERQIQQPPLWQLRLGNVLIDLQRRDQPEQGTNVEHFCFNIAEIDESQVVDFLQRQGVMFEPFSEKYGARGYSRSLYMYDPEDNKIELKLLSAKCEA</sequence>
<comment type="caution">
    <text evidence="2">The sequence shown here is derived from an EMBL/GenBank/DDBJ whole genome shotgun (WGS) entry which is preliminary data.</text>
</comment>
<dbReference type="AlphaFoldDB" id="A0A4R2F6R3"/>